<dbReference type="AlphaFoldDB" id="A0A9P6FCD5"/>
<dbReference type="EMBL" id="JAAAXW010000049">
    <property type="protein sequence ID" value="KAF9546924.1"/>
    <property type="molecule type" value="Genomic_DNA"/>
</dbReference>
<evidence type="ECO:0000313" key="2">
    <source>
        <dbReference type="Proteomes" id="UP000723463"/>
    </source>
</evidence>
<name>A0A9P6FCD5_9FUNG</name>
<dbReference type="SUPFAM" id="SSF57850">
    <property type="entry name" value="RING/U-box"/>
    <property type="match status" value="1"/>
</dbReference>
<evidence type="ECO:0000313" key="1">
    <source>
        <dbReference type="EMBL" id="KAF9546924.1"/>
    </source>
</evidence>
<comment type="caution">
    <text evidence="1">The sequence shown here is derived from an EMBL/GenBank/DDBJ whole genome shotgun (WGS) entry which is preliminary data.</text>
</comment>
<reference evidence="1" key="1">
    <citation type="journal article" date="2020" name="Fungal Divers.">
        <title>Resolving the Mortierellaceae phylogeny through synthesis of multi-gene phylogenetics and phylogenomics.</title>
        <authorList>
            <person name="Vandepol N."/>
            <person name="Liber J."/>
            <person name="Desiro A."/>
            <person name="Na H."/>
            <person name="Kennedy M."/>
            <person name="Barry K."/>
            <person name="Grigoriev I.V."/>
            <person name="Miller A.N."/>
            <person name="O'Donnell K."/>
            <person name="Stajich J.E."/>
            <person name="Bonito G."/>
        </authorList>
    </citation>
    <scope>NUCLEOTIDE SEQUENCE</scope>
    <source>
        <strain evidence="1">NRRL 2591</strain>
    </source>
</reference>
<protein>
    <submittedName>
        <fullName evidence="1">Uncharacterized protein</fullName>
    </submittedName>
</protein>
<sequence>MALGPEWTLIEKPKRIQKSCPNQPRVCGFCQADIWNRHFQCRKCPEGNECYCLCTRCYSLARKSDHGLEAMEFVEYISMEACRKRVEKAVWAWNNSTVLEGCPGYKPIKESWPDMILPSNDKDFSATSLIYKRLQSADYRKSLFS</sequence>
<keyword evidence="2" id="KW-1185">Reference proteome</keyword>
<dbReference type="Proteomes" id="UP000723463">
    <property type="component" value="Unassembled WGS sequence"/>
</dbReference>
<organism evidence="1 2">
    <name type="scientific">Mortierella hygrophila</name>
    <dbReference type="NCBI Taxonomy" id="979708"/>
    <lineage>
        <taxon>Eukaryota</taxon>
        <taxon>Fungi</taxon>
        <taxon>Fungi incertae sedis</taxon>
        <taxon>Mucoromycota</taxon>
        <taxon>Mortierellomycotina</taxon>
        <taxon>Mortierellomycetes</taxon>
        <taxon>Mortierellales</taxon>
        <taxon>Mortierellaceae</taxon>
        <taxon>Mortierella</taxon>
    </lineage>
</organism>
<proteinExistence type="predicted"/>
<gene>
    <name evidence="1" type="ORF">EC957_009089</name>
</gene>
<accession>A0A9P6FCD5</accession>